<dbReference type="PROSITE" id="PS51257">
    <property type="entry name" value="PROKAR_LIPOPROTEIN"/>
    <property type="match status" value="1"/>
</dbReference>
<accession>A0A3B0XJH2</accession>
<reference evidence="1" key="1">
    <citation type="submission" date="2018-06" db="EMBL/GenBank/DDBJ databases">
        <authorList>
            <person name="Zhirakovskaya E."/>
        </authorList>
    </citation>
    <scope>NUCLEOTIDE SEQUENCE</scope>
</reference>
<dbReference type="AlphaFoldDB" id="A0A3B0XJH2"/>
<evidence type="ECO:0008006" key="2">
    <source>
        <dbReference type="Google" id="ProtNLM"/>
    </source>
</evidence>
<dbReference type="EMBL" id="UOFI01000108">
    <property type="protein sequence ID" value="VAW67721.1"/>
    <property type="molecule type" value="Genomic_DNA"/>
</dbReference>
<protein>
    <recommendedName>
        <fullName evidence="2">Lipoprotein</fullName>
    </recommendedName>
</protein>
<evidence type="ECO:0000313" key="1">
    <source>
        <dbReference type="EMBL" id="VAW67721.1"/>
    </source>
</evidence>
<proteinExistence type="predicted"/>
<name>A0A3B0XJH2_9ZZZZ</name>
<sequence>MRLNQMLIGSLAIILSACGGGGSGGGGGVPDPNAPTFKFFPPGYFVAGYREEFDFNGTRINAVTNDQLDVFTNNPVLVTQPEAVFNLTTVIPTLDVGEISFANGTATTPVSVTQYFTIDNNDRRYLGNVTIIFGFTTTTSAVSTSPIPETVRIGDSGIVGTYLDTVGKRHIISWDISDAGNDQARLTWTTTSGNATSSITDGEVKDISIIDVNGNRISKKIRGETFTSSPNIIDRWTGVKVP</sequence>
<gene>
    <name evidence="1" type="ORF">MNBD_GAMMA09-3555</name>
</gene>
<organism evidence="1">
    <name type="scientific">hydrothermal vent metagenome</name>
    <dbReference type="NCBI Taxonomy" id="652676"/>
    <lineage>
        <taxon>unclassified sequences</taxon>
        <taxon>metagenomes</taxon>
        <taxon>ecological metagenomes</taxon>
    </lineage>
</organism>